<dbReference type="Proteomes" id="UP000691718">
    <property type="component" value="Unassembled WGS sequence"/>
</dbReference>
<dbReference type="OrthoDB" id="7483220at2759"/>
<accession>A0A8S3XX13</accession>
<evidence type="ECO:0000313" key="2">
    <source>
        <dbReference type="Proteomes" id="UP000691718"/>
    </source>
</evidence>
<dbReference type="AlphaFoldDB" id="A0A8S3XX13"/>
<gene>
    <name evidence="1" type="ORF">PAPOLLO_LOCUS23489</name>
</gene>
<organism evidence="1 2">
    <name type="scientific">Parnassius apollo</name>
    <name type="common">Apollo butterfly</name>
    <name type="synonym">Papilio apollo</name>
    <dbReference type="NCBI Taxonomy" id="110799"/>
    <lineage>
        <taxon>Eukaryota</taxon>
        <taxon>Metazoa</taxon>
        <taxon>Ecdysozoa</taxon>
        <taxon>Arthropoda</taxon>
        <taxon>Hexapoda</taxon>
        <taxon>Insecta</taxon>
        <taxon>Pterygota</taxon>
        <taxon>Neoptera</taxon>
        <taxon>Endopterygota</taxon>
        <taxon>Lepidoptera</taxon>
        <taxon>Glossata</taxon>
        <taxon>Ditrysia</taxon>
        <taxon>Papilionoidea</taxon>
        <taxon>Papilionidae</taxon>
        <taxon>Parnassiinae</taxon>
        <taxon>Parnassini</taxon>
        <taxon>Parnassius</taxon>
        <taxon>Parnassius</taxon>
    </lineage>
</organism>
<proteinExistence type="predicted"/>
<name>A0A8S3XX13_PARAO</name>
<comment type="caution">
    <text evidence="1">The sequence shown here is derived from an EMBL/GenBank/DDBJ whole genome shotgun (WGS) entry which is preliminary data.</text>
</comment>
<sequence>MPFRDENDELAGYETYEETFMARVRLRPFHGDSVQQFQYIECELQQVICQVLALAEPAAFDEPNDQEVKTENQDVYIEVEVGEKLHVNITAEEFHAMVSQINEYRIKHIFDEVTKRIRYEVTNQHNTNAPLSVTGTGSGIFFF</sequence>
<protein>
    <submittedName>
        <fullName evidence="1">(apollo) hypothetical protein</fullName>
    </submittedName>
</protein>
<dbReference type="EMBL" id="CAJQZP010001435">
    <property type="protein sequence ID" value="CAG5046091.1"/>
    <property type="molecule type" value="Genomic_DNA"/>
</dbReference>
<keyword evidence="2" id="KW-1185">Reference proteome</keyword>
<evidence type="ECO:0000313" key="1">
    <source>
        <dbReference type="EMBL" id="CAG5046091.1"/>
    </source>
</evidence>
<reference evidence="1" key="1">
    <citation type="submission" date="2021-04" db="EMBL/GenBank/DDBJ databases">
        <authorList>
            <person name="Tunstrom K."/>
        </authorList>
    </citation>
    <scope>NUCLEOTIDE SEQUENCE</scope>
</reference>